<protein>
    <recommendedName>
        <fullName evidence="1">F-box domain-containing protein</fullName>
    </recommendedName>
</protein>
<evidence type="ECO:0000259" key="1">
    <source>
        <dbReference type="PROSITE" id="PS50181"/>
    </source>
</evidence>
<gene>
    <name evidence="2" type="ORF">M409DRAFT_28380</name>
</gene>
<dbReference type="RefSeq" id="XP_033662233.1">
    <property type="nucleotide sequence ID" value="XM_033809011.1"/>
</dbReference>
<dbReference type="InterPro" id="IPR036047">
    <property type="entry name" value="F-box-like_dom_sf"/>
</dbReference>
<evidence type="ECO:0000313" key="3">
    <source>
        <dbReference type="Proteomes" id="UP000799537"/>
    </source>
</evidence>
<evidence type="ECO:0000313" key="2">
    <source>
        <dbReference type="EMBL" id="KAF2161344.1"/>
    </source>
</evidence>
<reference evidence="2" key="1">
    <citation type="journal article" date="2020" name="Stud. Mycol.">
        <title>101 Dothideomycetes genomes: a test case for predicting lifestyles and emergence of pathogens.</title>
        <authorList>
            <person name="Haridas S."/>
            <person name="Albert R."/>
            <person name="Binder M."/>
            <person name="Bloem J."/>
            <person name="Labutti K."/>
            <person name="Salamov A."/>
            <person name="Andreopoulos B."/>
            <person name="Baker S."/>
            <person name="Barry K."/>
            <person name="Bills G."/>
            <person name="Bluhm B."/>
            <person name="Cannon C."/>
            <person name="Castanera R."/>
            <person name="Culley D."/>
            <person name="Daum C."/>
            <person name="Ezra D."/>
            <person name="Gonzalez J."/>
            <person name="Henrissat B."/>
            <person name="Kuo A."/>
            <person name="Liang C."/>
            <person name="Lipzen A."/>
            <person name="Lutzoni F."/>
            <person name="Magnuson J."/>
            <person name="Mondo S."/>
            <person name="Nolan M."/>
            <person name="Ohm R."/>
            <person name="Pangilinan J."/>
            <person name="Park H.-J."/>
            <person name="Ramirez L."/>
            <person name="Alfaro M."/>
            <person name="Sun H."/>
            <person name="Tritt A."/>
            <person name="Yoshinaga Y."/>
            <person name="Zwiers L.-H."/>
            <person name="Turgeon B."/>
            <person name="Goodwin S."/>
            <person name="Spatafora J."/>
            <person name="Crous P."/>
            <person name="Grigoriev I."/>
        </authorList>
    </citation>
    <scope>NUCLEOTIDE SEQUENCE</scope>
    <source>
        <strain evidence="2">ATCC 36951</strain>
    </source>
</reference>
<sequence>MNLTPFEQLPNEMKLEIISYLSIRDIREVVRVNRGFFNLVSHKGNRNFLAQARVTDSLERFHNAIHEQLTVVNLPFIPALDYFFERRGLSESREKRIREAFVFASLRLRKSPACRPDERLITQTRDLALELIDLHVNWHLVTVPSASHRVSGIRLGHPVYRRQFVGGAWR</sequence>
<accession>A0A6A6C2L1</accession>
<feature type="domain" description="F-box" evidence="1">
    <location>
        <begin position="3"/>
        <end position="51"/>
    </location>
</feature>
<dbReference type="SUPFAM" id="SSF81383">
    <property type="entry name" value="F-box domain"/>
    <property type="match status" value="1"/>
</dbReference>
<dbReference type="EMBL" id="ML993620">
    <property type="protein sequence ID" value="KAF2161344.1"/>
    <property type="molecule type" value="Genomic_DNA"/>
</dbReference>
<organism evidence="2 3">
    <name type="scientific">Zasmidium cellare ATCC 36951</name>
    <dbReference type="NCBI Taxonomy" id="1080233"/>
    <lineage>
        <taxon>Eukaryota</taxon>
        <taxon>Fungi</taxon>
        <taxon>Dikarya</taxon>
        <taxon>Ascomycota</taxon>
        <taxon>Pezizomycotina</taxon>
        <taxon>Dothideomycetes</taxon>
        <taxon>Dothideomycetidae</taxon>
        <taxon>Mycosphaerellales</taxon>
        <taxon>Mycosphaerellaceae</taxon>
        <taxon>Zasmidium</taxon>
    </lineage>
</organism>
<dbReference type="InterPro" id="IPR001810">
    <property type="entry name" value="F-box_dom"/>
</dbReference>
<dbReference type="GeneID" id="54562283"/>
<name>A0A6A6C2L1_ZASCE</name>
<dbReference type="OrthoDB" id="3626166at2759"/>
<proteinExistence type="predicted"/>
<keyword evidence="3" id="KW-1185">Reference proteome</keyword>
<dbReference type="AlphaFoldDB" id="A0A6A6C2L1"/>
<dbReference type="SMART" id="SM00256">
    <property type="entry name" value="FBOX"/>
    <property type="match status" value="1"/>
</dbReference>
<dbReference type="Proteomes" id="UP000799537">
    <property type="component" value="Unassembled WGS sequence"/>
</dbReference>
<dbReference type="PROSITE" id="PS50181">
    <property type="entry name" value="FBOX"/>
    <property type="match status" value="1"/>
</dbReference>